<protein>
    <submittedName>
        <fullName evidence="4">Putative transcriptional regulatory protein pdtaR</fullName>
    </submittedName>
</protein>
<dbReference type="Pfam" id="PF00072">
    <property type="entry name" value="Response_reg"/>
    <property type="match status" value="1"/>
</dbReference>
<dbReference type="PROSITE" id="PS50110">
    <property type="entry name" value="RESPONSE_REGULATORY"/>
    <property type="match status" value="1"/>
</dbReference>
<evidence type="ECO:0000259" key="3">
    <source>
        <dbReference type="PROSITE" id="PS50110"/>
    </source>
</evidence>
<dbReference type="AlphaFoldDB" id="A0A517YFF5"/>
<feature type="domain" description="Response regulatory" evidence="3">
    <location>
        <begin position="5"/>
        <end position="119"/>
    </location>
</feature>
<gene>
    <name evidence="4" type="primary">pdtaR_2</name>
    <name evidence="4" type="ORF">ETAA8_40730</name>
</gene>
<organism evidence="4 5">
    <name type="scientific">Anatilimnocola aggregata</name>
    <dbReference type="NCBI Taxonomy" id="2528021"/>
    <lineage>
        <taxon>Bacteria</taxon>
        <taxon>Pseudomonadati</taxon>
        <taxon>Planctomycetota</taxon>
        <taxon>Planctomycetia</taxon>
        <taxon>Pirellulales</taxon>
        <taxon>Pirellulaceae</taxon>
        <taxon>Anatilimnocola</taxon>
    </lineage>
</organism>
<dbReference type="InterPro" id="IPR001789">
    <property type="entry name" value="Sig_transdc_resp-reg_receiver"/>
</dbReference>
<keyword evidence="5" id="KW-1185">Reference proteome</keyword>
<dbReference type="EMBL" id="CP036274">
    <property type="protein sequence ID" value="QDU28967.1"/>
    <property type="molecule type" value="Genomic_DNA"/>
</dbReference>
<dbReference type="InterPro" id="IPR011006">
    <property type="entry name" value="CheY-like_superfamily"/>
</dbReference>
<dbReference type="InterPro" id="IPR050595">
    <property type="entry name" value="Bact_response_regulator"/>
</dbReference>
<dbReference type="GO" id="GO:0000160">
    <property type="term" value="P:phosphorelay signal transduction system"/>
    <property type="evidence" value="ECO:0007669"/>
    <property type="project" value="InterPro"/>
</dbReference>
<dbReference type="Gene3D" id="3.40.50.2300">
    <property type="match status" value="1"/>
</dbReference>
<dbReference type="KEGG" id="aagg:ETAA8_40730"/>
<sequence length="128" mass="13674">MRRGSVLLADSHSPMLEAIRTLLDERFEAVVMVADVRSLLETMDRLKPDLVIVDVSLPHNAGKNVIAMIHERLPNTDLIALSAYSDRALTDRILASGAIAVVQKSSAVTGLGPALDALGCDRQCSAPA</sequence>
<dbReference type="PANTHER" id="PTHR44591:SF3">
    <property type="entry name" value="RESPONSE REGULATORY DOMAIN-CONTAINING PROTEIN"/>
    <property type="match status" value="1"/>
</dbReference>
<dbReference type="Proteomes" id="UP000315017">
    <property type="component" value="Chromosome"/>
</dbReference>
<evidence type="ECO:0000256" key="1">
    <source>
        <dbReference type="ARBA" id="ARBA00022553"/>
    </source>
</evidence>
<evidence type="ECO:0000256" key="2">
    <source>
        <dbReference type="PROSITE-ProRule" id="PRU00169"/>
    </source>
</evidence>
<proteinExistence type="predicted"/>
<dbReference type="PANTHER" id="PTHR44591">
    <property type="entry name" value="STRESS RESPONSE REGULATOR PROTEIN 1"/>
    <property type="match status" value="1"/>
</dbReference>
<dbReference type="OrthoDB" id="9796655at2"/>
<reference evidence="4 5" key="1">
    <citation type="submission" date="2019-02" db="EMBL/GenBank/DDBJ databases">
        <title>Deep-cultivation of Planctomycetes and their phenomic and genomic characterization uncovers novel biology.</title>
        <authorList>
            <person name="Wiegand S."/>
            <person name="Jogler M."/>
            <person name="Boedeker C."/>
            <person name="Pinto D."/>
            <person name="Vollmers J."/>
            <person name="Rivas-Marin E."/>
            <person name="Kohn T."/>
            <person name="Peeters S.H."/>
            <person name="Heuer A."/>
            <person name="Rast P."/>
            <person name="Oberbeckmann S."/>
            <person name="Bunk B."/>
            <person name="Jeske O."/>
            <person name="Meyerdierks A."/>
            <person name="Storesund J.E."/>
            <person name="Kallscheuer N."/>
            <person name="Luecker S."/>
            <person name="Lage O.M."/>
            <person name="Pohl T."/>
            <person name="Merkel B.J."/>
            <person name="Hornburger P."/>
            <person name="Mueller R.-W."/>
            <person name="Bruemmer F."/>
            <person name="Labrenz M."/>
            <person name="Spormann A.M."/>
            <person name="Op den Camp H."/>
            <person name="Overmann J."/>
            <person name="Amann R."/>
            <person name="Jetten M.S.M."/>
            <person name="Mascher T."/>
            <person name="Medema M.H."/>
            <person name="Devos D.P."/>
            <person name="Kaster A.-K."/>
            <person name="Ovreas L."/>
            <person name="Rohde M."/>
            <person name="Galperin M.Y."/>
            <person name="Jogler C."/>
        </authorList>
    </citation>
    <scope>NUCLEOTIDE SEQUENCE [LARGE SCALE GENOMIC DNA]</scope>
    <source>
        <strain evidence="4 5">ETA_A8</strain>
    </source>
</reference>
<feature type="modified residue" description="4-aspartylphosphate" evidence="2">
    <location>
        <position position="54"/>
    </location>
</feature>
<accession>A0A517YFF5</accession>
<dbReference type="SUPFAM" id="SSF52172">
    <property type="entry name" value="CheY-like"/>
    <property type="match status" value="1"/>
</dbReference>
<name>A0A517YFF5_9BACT</name>
<keyword evidence="1 2" id="KW-0597">Phosphoprotein</keyword>
<dbReference type="RefSeq" id="WP_145092110.1">
    <property type="nucleotide sequence ID" value="NZ_CP036274.1"/>
</dbReference>
<evidence type="ECO:0000313" key="5">
    <source>
        <dbReference type="Proteomes" id="UP000315017"/>
    </source>
</evidence>
<evidence type="ECO:0000313" key="4">
    <source>
        <dbReference type="EMBL" id="QDU28967.1"/>
    </source>
</evidence>
<dbReference type="SMART" id="SM00448">
    <property type="entry name" value="REC"/>
    <property type="match status" value="1"/>
</dbReference>